<dbReference type="RefSeq" id="XP_016484979.1">
    <property type="nucleotide sequence ID" value="XM_016629493.1"/>
</dbReference>
<dbReference type="InterPro" id="IPR001841">
    <property type="entry name" value="Znf_RING"/>
</dbReference>
<evidence type="ECO:0000256" key="12">
    <source>
        <dbReference type="ARBA" id="ARBA00023136"/>
    </source>
</evidence>
<evidence type="ECO:0000256" key="5">
    <source>
        <dbReference type="ARBA" id="ARBA00022679"/>
    </source>
</evidence>
<keyword evidence="9" id="KW-0833">Ubl conjugation pathway</keyword>
<dbReference type="KEGG" id="nta:107805445"/>
<dbReference type="Proteomes" id="UP000790787">
    <property type="component" value="Chromosome 12"/>
</dbReference>
<proteinExistence type="inferred from homology"/>
<dbReference type="InterPro" id="IPR013083">
    <property type="entry name" value="Znf_RING/FYVE/PHD"/>
</dbReference>
<feature type="domain" description="RING-type" evidence="16">
    <location>
        <begin position="153"/>
        <end position="195"/>
    </location>
</feature>
<keyword evidence="7" id="KW-0479">Metal-binding</keyword>
<evidence type="ECO:0000256" key="15">
    <source>
        <dbReference type="SAM" id="Phobius"/>
    </source>
</evidence>
<reference evidence="18" key="2">
    <citation type="submission" date="2025-08" db="UniProtKB">
        <authorList>
            <consortium name="RefSeq"/>
        </authorList>
    </citation>
    <scope>IDENTIFICATION</scope>
    <source>
        <tissue evidence="18">Leaf</tissue>
    </source>
</reference>
<dbReference type="EC" id="2.3.2.27" evidence="4"/>
<evidence type="ECO:0000256" key="9">
    <source>
        <dbReference type="ARBA" id="ARBA00022786"/>
    </source>
</evidence>
<reference evidence="17" key="1">
    <citation type="journal article" date="2014" name="Nat. Commun.">
        <title>The tobacco genome sequence and its comparison with those of tomato and potato.</title>
        <authorList>
            <person name="Sierro N."/>
            <person name="Battey J.N."/>
            <person name="Ouadi S."/>
            <person name="Bakaher N."/>
            <person name="Bovet L."/>
            <person name="Willig A."/>
            <person name="Goepfert S."/>
            <person name="Peitsch M.C."/>
            <person name="Ivanov N.V."/>
        </authorList>
    </citation>
    <scope>NUCLEOTIDE SEQUENCE [LARGE SCALE GENOMIC DNA]</scope>
</reference>
<comment type="pathway">
    <text evidence="3">Protein modification; protein ubiquitination.</text>
</comment>
<dbReference type="SUPFAM" id="SSF57850">
    <property type="entry name" value="RING/U-box"/>
    <property type="match status" value="1"/>
</dbReference>
<dbReference type="SMR" id="A0A1S4B7Y2"/>
<dbReference type="SUPFAM" id="SSF101447">
    <property type="entry name" value="Formin homology 2 domain (FH2 domain)"/>
    <property type="match status" value="1"/>
</dbReference>
<dbReference type="InterPro" id="IPR044600">
    <property type="entry name" value="ATL1/ATL16-like"/>
</dbReference>
<keyword evidence="17" id="KW-1185">Reference proteome</keyword>
<evidence type="ECO:0000259" key="16">
    <source>
        <dbReference type="PROSITE" id="PS50089"/>
    </source>
</evidence>
<keyword evidence="6 15" id="KW-0812">Transmembrane</keyword>
<dbReference type="OrthoDB" id="9984778at2759"/>
<evidence type="ECO:0000256" key="2">
    <source>
        <dbReference type="ARBA" id="ARBA00004167"/>
    </source>
</evidence>
<feature type="transmembrane region" description="Helical" evidence="15">
    <location>
        <begin position="64"/>
        <end position="84"/>
    </location>
</feature>
<evidence type="ECO:0000256" key="7">
    <source>
        <dbReference type="ARBA" id="ARBA00022723"/>
    </source>
</evidence>
<dbReference type="GeneID" id="107805445"/>
<evidence type="ECO:0000256" key="11">
    <source>
        <dbReference type="ARBA" id="ARBA00022989"/>
    </source>
</evidence>
<dbReference type="UniPathway" id="UPA00143"/>
<keyword evidence="8 14" id="KW-0863">Zinc-finger</keyword>
<dbReference type="PANTHER" id="PTHR46913:SF19">
    <property type="entry name" value="RING-TYPE E3 UBIQUITIN TRANSFERASE"/>
    <property type="match status" value="1"/>
</dbReference>
<keyword evidence="10" id="KW-0862">Zinc</keyword>
<dbReference type="CDD" id="cd16461">
    <property type="entry name" value="RING-H2_EL5-like"/>
    <property type="match status" value="1"/>
</dbReference>
<evidence type="ECO:0000256" key="13">
    <source>
        <dbReference type="ARBA" id="ARBA00024209"/>
    </source>
</evidence>
<sequence>MAMNTRKLLQTANQSKDCLYFCDSTCPDSCYPYVDLDYYTPPPPPPPLPPPQLSSKHHQNISPYIIISVALFASLFLLVSYYLIIVKNCLNWNRRRSTSAQGSNEEFFDENRAPIIDHPIWYINTVGLQPSVIDMITIFKFKKGDGLIEGTNCSVCLNEFQEEESLRLLPNCKHAFHIHCIDTWLRSHTNCPLCRASIEPNLGTSFSTNEERMLEIDEQRDDTGEVNSNNEATDGEICENAGEQEEFLQIESLGTSAKKVNTKWDSVNGEVQGMRRSVSVDSSISLNIGLGMYMLSRMSRGEKGCVETAKLEEAVGENSSSMALSLHKEHVLMKRSFSYGGRSFFSRHHRSSSSVLPL</sequence>
<dbReference type="STRING" id="4097.A0A1S4B7Y2"/>
<evidence type="ECO:0000256" key="1">
    <source>
        <dbReference type="ARBA" id="ARBA00000900"/>
    </source>
</evidence>
<dbReference type="RefSeq" id="XP_016484979.1">
    <property type="nucleotide sequence ID" value="XM_016629493.2"/>
</dbReference>
<dbReference type="FunFam" id="3.30.40.10:FF:000187">
    <property type="entry name" value="E3 ubiquitin-protein ligase ATL6"/>
    <property type="match status" value="1"/>
</dbReference>
<evidence type="ECO:0000256" key="8">
    <source>
        <dbReference type="ARBA" id="ARBA00022771"/>
    </source>
</evidence>
<dbReference type="GO" id="GO:0061630">
    <property type="term" value="F:ubiquitin protein ligase activity"/>
    <property type="evidence" value="ECO:0007669"/>
    <property type="project" value="UniProtKB-EC"/>
</dbReference>
<dbReference type="Pfam" id="PF13639">
    <property type="entry name" value="zf-RING_2"/>
    <property type="match status" value="1"/>
</dbReference>
<keyword evidence="12 15" id="KW-0472">Membrane</keyword>
<dbReference type="GO" id="GO:0008270">
    <property type="term" value="F:zinc ion binding"/>
    <property type="evidence" value="ECO:0007669"/>
    <property type="project" value="UniProtKB-KW"/>
</dbReference>
<dbReference type="SMART" id="SM00184">
    <property type="entry name" value="RING"/>
    <property type="match status" value="1"/>
</dbReference>
<evidence type="ECO:0000256" key="10">
    <source>
        <dbReference type="ARBA" id="ARBA00022833"/>
    </source>
</evidence>
<keyword evidence="11 15" id="KW-1133">Transmembrane helix</keyword>
<dbReference type="PROSITE" id="PS50089">
    <property type="entry name" value="ZF_RING_2"/>
    <property type="match status" value="1"/>
</dbReference>
<evidence type="ECO:0000256" key="6">
    <source>
        <dbReference type="ARBA" id="ARBA00022692"/>
    </source>
</evidence>
<evidence type="ECO:0000313" key="17">
    <source>
        <dbReference type="Proteomes" id="UP000790787"/>
    </source>
</evidence>
<keyword evidence="5" id="KW-0808">Transferase</keyword>
<dbReference type="GO" id="GO:0016020">
    <property type="term" value="C:membrane"/>
    <property type="evidence" value="ECO:0007669"/>
    <property type="project" value="UniProtKB-SubCell"/>
</dbReference>
<gene>
    <name evidence="18" type="primary">LOC107805445</name>
</gene>
<organism evidence="17 18">
    <name type="scientific">Nicotiana tabacum</name>
    <name type="common">Common tobacco</name>
    <dbReference type="NCBI Taxonomy" id="4097"/>
    <lineage>
        <taxon>Eukaryota</taxon>
        <taxon>Viridiplantae</taxon>
        <taxon>Streptophyta</taxon>
        <taxon>Embryophyta</taxon>
        <taxon>Tracheophyta</taxon>
        <taxon>Spermatophyta</taxon>
        <taxon>Magnoliopsida</taxon>
        <taxon>eudicotyledons</taxon>
        <taxon>Gunneridae</taxon>
        <taxon>Pentapetalae</taxon>
        <taxon>asterids</taxon>
        <taxon>lamiids</taxon>
        <taxon>Solanales</taxon>
        <taxon>Solanaceae</taxon>
        <taxon>Nicotianoideae</taxon>
        <taxon>Nicotianeae</taxon>
        <taxon>Nicotiana</taxon>
    </lineage>
</organism>
<dbReference type="OMA" id="NDANFCA"/>
<dbReference type="AlphaFoldDB" id="A0A1S4B7Y2"/>
<dbReference type="PaxDb" id="4097-A0A1S4B7Y2"/>
<accession>A0A1S4B7Y2</accession>
<comment type="catalytic activity">
    <reaction evidence="1">
        <text>S-ubiquitinyl-[E2 ubiquitin-conjugating enzyme]-L-cysteine + [acceptor protein]-L-lysine = [E2 ubiquitin-conjugating enzyme]-L-cysteine + N(6)-ubiquitinyl-[acceptor protein]-L-lysine.</text>
        <dbReference type="EC" id="2.3.2.27"/>
    </reaction>
</comment>
<dbReference type="Gene3D" id="3.30.40.10">
    <property type="entry name" value="Zinc/RING finger domain, C3HC4 (zinc finger)"/>
    <property type="match status" value="1"/>
</dbReference>
<evidence type="ECO:0000256" key="3">
    <source>
        <dbReference type="ARBA" id="ARBA00004906"/>
    </source>
</evidence>
<name>A0A1S4B7Y2_TOBAC</name>
<evidence type="ECO:0000256" key="4">
    <source>
        <dbReference type="ARBA" id="ARBA00012483"/>
    </source>
</evidence>
<dbReference type="GO" id="GO:0016567">
    <property type="term" value="P:protein ubiquitination"/>
    <property type="evidence" value="ECO:0000318"/>
    <property type="project" value="GO_Central"/>
</dbReference>
<evidence type="ECO:0000313" key="18">
    <source>
        <dbReference type="RefSeq" id="XP_016484979.1"/>
    </source>
</evidence>
<comment type="similarity">
    <text evidence="13">Belongs to the RING-type zinc finger family. ATL subfamily.</text>
</comment>
<comment type="subcellular location">
    <subcellularLocation>
        <location evidence="2">Membrane</location>
        <topology evidence="2">Single-pass membrane protein</topology>
    </subcellularLocation>
</comment>
<dbReference type="PANTHER" id="PTHR46913">
    <property type="entry name" value="RING-H2 FINGER PROTEIN ATL16"/>
    <property type="match status" value="1"/>
</dbReference>
<evidence type="ECO:0000256" key="14">
    <source>
        <dbReference type="PROSITE-ProRule" id="PRU00175"/>
    </source>
</evidence>
<protein>
    <recommendedName>
        <fullName evidence="4">RING-type E3 ubiquitin transferase</fullName>
        <ecNumber evidence="4">2.3.2.27</ecNumber>
    </recommendedName>
</protein>